<dbReference type="InterPro" id="IPR035461">
    <property type="entry name" value="GmhA/DiaA"/>
</dbReference>
<dbReference type="InterPro" id="IPR001347">
    <property type="entry name" value="SIS_dom"/>
</dbReference>
<comment type="caution">
    <text evidence="2">The sequence shown here is derived from an EMBL/GenBank/DDBJ whole genome shotgun (WGS) entry which is preliminary data.</text>
</comment>
<dbReference type="GO" id="GO:1901135">
    <property type="term" value="P:carbohydrate derivative metabolic process"/>
    <property type="evidence" value="ECO:0007669"/>
    <property type="project" value="InterPro"/>
</dbReference>
<feature type="domain" description="SIS" evidence="1">
    <location>
        <begin position="28"/>
        <end position="181"/>
    </location>
</feature>
<dbReference type="Pfam" id="PF13580">
    <property type="entry name" value="SIS_2"/>
    <property type="match status" value="1"/>
</dbReference>
<evidence type="ECO:0000313" key="2">
    <source>
        <dbReference type="EMBL" id="KPL74094.1"/>
    </source>
</evidence>
<gene>
    <name evidence="2" type="ORF">ADM99_02305</name>
</gene>
<dbReference type="PANTHER" id="PTHR30390">
    <property type="entry name" value="SEDOHEPTULOSE 7-PHOSPHATE ISOMERASE / DNAA INITIATOR-ASSOCIATING FACTOR FOR REPLICATION INITIATION"/>
    <property type="match status" value="1"/>
</dbReference>
<dbReference type="SUPFAM" id="SSF53697">
    <property type="entry name" value="SIS domain"/>
    <property type="match status" value="1"/>
</dbReference>
<sequence>MDQKIAQVREYLTYMKEMPEIEQAADAIATAFETGHLLASAGNGGSASNADQLIGEFIGRLNYNRGPYGAISFPGPAGMTAVGNDFGYDQVFARQAKALLKKGDVFVGYSTSGNSPNVIEAVRAAKSNGATTVGLCGTDGQLRHEVDIAIAFPMTDPQMMEEAHLFVTHIICELVEKRVTANDPTAYRVH</sequence>
<dbReference type="InterPro" id="IPR046348">
    <property type="entry name" value="SIS_dom_sf"/>
</dbReference>
<name>A0A0P6XGT5_9CHLR</name>
<dbReference type="Proteomes" id="UP000050430">
    <property type="component" value="Unassembled WGS sequence"/>
</dbReference>
<dbReference type="STRING" id="229920.ADM99_02305"/>
<evidence type="ECO:0000259" key="1">
    <source>
        <dbReference type="PROSITE" id="PS51464"/>
    </source>
</evidence>
<dbReference type="Gene3D" id="3.40.50.10490">
    <property type="entry name" value="Glucose-6-phosphate isomerase like protein, domain 1"/>
    <property type="match status" value="1"/>
</dbReference>
<evidence type="ECO:0000313" key="3">
    <source>
        <dbReference type="Proteomes" id="UP000050430"/>
    </source>
</evidence>
<accession>A0A0P6XGT5</accession>
<dbReference type="PANTHER" id="PTHR30390:SF6">
    <property type="entry name" value="DNAA INITIATOR-ASSOCIATING PROTEIN DIAA"/>
    <property type="match status" value="1"/>
</dbReference>
<dbReference type="InterPro" id="IPR050099">
    <property type="entry name" value="SIS_GmhA/DiaA_subfam"/>
</dbReference>
<dbReference type="PROSITE" id="PS51464">
    <property type="entry name" value="SIS"/>
    <property type="match status" value="1"/>
</dbReference>
<dbReference type="EMBL" id="LGCK01000004">
    <property type="protein sequence ID" value="KPL74094.1"/>
    <property type="molecule type" value="Genomic_DNA"/>
</dbReference>
<reference evidence="2 3" key="1">
    <citation type="submission" date="2015-07" db="EMBL/GenBank/DDBJ databases">
        <title>Genome sequence of Leptolinea tardivitalis DSM 16556.</title>
        <authorList>
            <person name="Hemp J."/>
            <person name="Ward L.M."/>
            <person name="Pace L.A."/>
            <person name="Fischer W.W."/>
        </authorList>
    </citation>
    <scope>NUCLEOTIDE SEQUENCE [LARGE SCALE GENOMIC DNA]</scope>
    <source>
        <strain evidence="2 3">YMTK-2</strain>
    </source>
</reference>
<dbReference type="GO" id="GO:0097367">
    <property type="term" value="F:carbohydrate derivative binding"/>
    <property type="evidence" value="ECO:0007669"/>
    <property type="project" value="InterPro"/>
</dbReference>
<dbReference type="CDD" id="cd05006">
    <property type="entry name" value="SIS_GmhA"/>
    <property type="match status" value="1"/>
</dbReference>
<proteinExistence type="predicted"/>
<dbReference type="AlphaFoldDB" id="A0A0P6XGT5"/>
<organism evidence="2 3">
    <name type="scientific">Leptolinea tardivitalis</name>
    <dbReference type="NCBI Taxonomy" id="229920"/>
    <lineage>
        <taxon>Bacteria</taxon>
        <taxon>Bacillati</taxon>
        <taxon>Chloroflexota</taxon>
        <taxon>Anaerolineae</taxon>
        <taxon>Anaerolineales</taxon>
        <taxon>Anaerolineaceae</taxon>
        <taxon>Leptolinea</taxon>
    </lineage>
</organism>
<keyword evidence="3" id="KW-1185">Reference proteome</keyword>
<protein>
    <recommendedName>
        <fullName evidence="1">SIS domain-containing protein</fullName>
    </recommendedName>
</protein>